<keyword evidence="3" id="KW-1185">Reference proteome</keyword>
<dbReference type="InterPro" id="IPR012334">
    <property type="entry name" value="Pectin_lyas_fold"/>
</dbReference>
<evidence type="ECO:0000259" key="1">
    <source>
        <dbReference type="Pfam" id="PF12708"/>
    </source>
</evidence>
<dbReference type="Pfam" id="PF12708">
    <property type="entry name" value="Pect-lyase_RHGA_epim"/>
    <property type="match status" value="2"/>
</dbReference>
<proteinExistence type="predicted"/>
<dbReference type="InterPro" id="IPR011050">
    <property type="entry name" value="Pectin_lyase_fold/virulence"/>
</dbReference>
<dbReference type="AlphaFoldDB" id="A0AAN6RD60"/>
<comment type="caution">
    <text evidence="2">The sequence shown here is derived from an EMBL/GenBank/DDBJ whole genome shotgun (WGS) entry which is preliminary data.</text>
</comment>
<gene>
    <name evidence="2" type="ORF">GRF29_216g1292246</name>
</gene>
<dbReference type="CDD" id="cd23668">
    <property type="entry name" value="GH55_beta13glucanase-like"/>
    <property type="match status" value="1"/>
</dbReference>
<protein>
    <recommendedName>
        <fullName evidence="1">Rhamnogalacturonase A/B/Epimerase-like pectate lyase domain-containing protein</fullName>
    </recommendedName>
</protein>
<dbReference type="PANTHER" id="PTHR33928">
    <property type="entry name" value="POLYGALACTURONASE QRT3"/>
    <property type="match status" value="1"/>
</dbReference>
<reference evidence="2 3" key="1">
    <citation type="submission" date="2021-02" db="EMBL/GenBank/DDBJ databases">
        <title>Genome assembly of Pseudopithomyces chartarum.</title>
        <authorList>
            <person name="Jauregui R."/>
            <person name="Singh J."/>
            <person name="Voisey C."/>
        </authorList>
    </citation>
    <scope>NUCLEOTIDE SEQUENCE [LARGE SCALE GENOMIC DNA]</scope>
    <source>
        <strain evidence="2 3">AGR01</strain>
    </source>
</reference>
<feature type="domain" description="Rhamnogalacturonase A/B/Epimerase-like pectate lyase" evidence="1">
    <location>
        <begin position="465"/>
        <end position="529"/>
    </location>
</feature>
<evidence type="ECO:0000313" key="2">
    <source>
        <dbReference type="EMBL" id="KAK3197772.1"/>
    </source>
</evidence>
<feature type="domain" description="Rhamnogalacturonase A/B/Epimerase-like pectate lyase" evidence="1">
    <location>
        <begin position="123"/>
        <end position="340"/>
    </location>
</feature>
<sequence>MRAFQYLPHIAAIFSGTQAAPQSSNPLAKGAPKSAYWSIPTTPIGPVQPEVATGPNAVNNNATYDPSAIKDAKPVKAKIQAAAACSGPVTSNPSGFWMDQQDHSGNSRGYAPFLDGFFNYQTWRNVQSYGAKGDGTGDQTAAIQNALNDNSNGGTRYKGPLGAQPAHVYIPSGTYQLGSKLDLRKGTIIMGDPNNPPILKAARGFSGEVLIEGRDYASAPETNFMIMLRNVILDTTALDASQKISALTWGVAQGSGLGNVKINMPSSSTGHTGIRIEAGSTIAVTDVQITGGAIGIFNTNQQVVFKNIYFKFCTTAYVAPAGFNSLLQGVTFDTCGVGIDATKSHGDVILLDSESKNSGNTVVFRDSSNDNGPRNNQVVIQNLVHNTDNPIAVTLTNQVVLSAKATVDTWVWGNAVPGQYQKGQSYSNARSPALLDGSGKFFTKDAPTYAGYAKDQVVNVKAVPGLGVKGDGRTDDSASLNAILAQNAANCKITYFPYGVYIVKDTLFIPPGSRIVGEAWPVISGAGSRFKDANNPAPVVKVGNANDVGVAQISDMRFTVAEPLPGAKIMEWNIEGSQKGDVGIWNSVVNIGGFKDSTVTFTCSSQDPCQAAHTGVHFTSSSSVYAQNLWVWTADHSEDGEAPLQIISTGRGILVESTKATWLVGSGSEHHWLFGYNFNGAMNVYAGLLQVESPYNQGRGAVKVAPAPWTARNGDPDFSWCVGGDGYCRSSVGINVQNSQNIYLYSSSTWSFFDGEWNGQYGQDNQCGVQDGTYCQLNMNRVTGSSSLSWYGVNTKAGEVMVFDGQANPKAFNNPGGWGGNLVAYRQFA</sequence>
<evidence type="ECO:0000313" key="3">
    <source>
        <dbReference type="Proteomes" id="UP001280581"/>
    </source>
</evidence>
<dbReference type="Proteomes" id="UP001280581">
    <property type="component" value="Unassembled WGS sequence"/>
</dbReference>
<dbReference type="InterPro" id="IPR039279">
    <property type="entry name" value="QRT3-like"/>
</dbReference>
<dbReference type="FunFam" id="2.160.20.10:FF:000049">
    <property type="entry name" value="Putative exo-beta-1,3-glucanase"/>
    <property type="match status" value="1"/>
</dbReference>
<name>A0AAN6RD60_9PLEO</name>
<dbReference type="Gene3D" id="2.160.20.10">
    <property type="entry name" value="Single-stranded right-handed beta-helix, Pectin lyase-like"/>
    <property type="match status" value="2"/>
</dbReference>
<dbReference type="PANTHER" id="PTHR33928:SF2">
    <property type="entry name" value="PECTATE LYASE SUPERFAMILY PROTEIN DOMAIN-CONTAINING PROTEIN-RELATED"/>
    <property type="match status" value="1"/>
</dbReference>
<accession>A0AAN6RD60</accession>
<dbReference type="EMBL" id="WVTA01000018">
    <property type="protein sequence ID" value="KAK3197772.1"/>
    <property type="molecule type" value="Genomic_DNA"/>
</dbReference>
<dbReference type="SUPFAM" id="SSF51126">
    <property type="entry name" value="Pectin lyase-like"/>
    <property type="match status" value="2"/>
</dbReference>
<organism evidence="2 3">
    <name type="scientific">Pseudopithomyces chartarum</name>
    <dbReference type="NCBI Taxonomy" id="1892770"/>
    <lineage>
        <taxon>Eukaryota</taxon>
        <taxon>Fungi</taxon>
        <taxon>Dikarya</taxon>
        <taxon>Ascomycota</taxon>
        <taxon>Pezizomycotina</taxon>
        <taxon>Dothideomycetes</taxon>
        <taxon>Pleosporomycetidae</taxon>
        <taxon>Pleosporales</taxon>
        <taxon>Massarineae</taxon>
        <taxon>Didymosphaeriaceae</taxon>
        <taxon>Pseudopithomyces</taxon>
    </lineage>
</organism>
<dbReference type="InterPro" id="IPR024535">
    <property type="entry name" value="RHGA/B-epi-like_pectate_lyase"/>
</dbReference>
<dbReference type="GO" id="GO:0004650">
    <property type="term" value="F:polygalacturonase activity"/>
    <property type="evidence" value="ECO:0007669"/>
    <property type="project" value="InterPro"/>
</dbReference>